<feature type="region of interest" description="Alpha N-terminal domain (alpha-NTD)" evidence="11">
    <location>
        <begin position="1"/>
        <end position="228"/>
    </location>
</feature>
<evidence type="ECO:0000313" key="13">
    <source>
        <dbReference type="EMBL" id="PJE69133.1"/>
    </source>
</evidence>
<evidence type="ECO:0000256" key="5">
    <source>
        <dbReference type="ARBA" id="ARBA00022679"/>
    </source>
</evidence>
<proteinExistence type="inferred from homology"/>
<dbReference type="SUPFAM" id="SSF55257">
    <property type="entry name" value="RBP11-like subunits of RNA polymerase"/>
    <property type="match status" value="1"/>
</dbReference>
<dbReference type="Gene3D" id="3.30.1360.10">
    <property type="entry name" value="RNA polymerase, RBP11-like subunit"/>
    <property type="match status" value="1"/>
</dbReference>
<evidence type="ECO:0000256" key="9">
    <source>
        <dbReference type="ARBA" id="ARBA00033070"/>
    </source>
</evidence>
<dbReference type="NCBIfam" id="TIGR02027">
    <property type="entry name" value="rpoA"/>
    <property type="match status" value="1"/>
</dbReference>
<dbReference type="GO" id="GO:0003899">
    <property type="term" value="F:DNA-directed RNA polymerase activity"/>
    <property type="evidence" value="ECO:0007669"/>
    <property type="project" value="UniProtKB-UniRule"/>
</dbReference>
<feature type="region of interest" description="Alpha C-terminal domain (alpha-CTD)" evidence="11">
    <location>
        <begin position="237"/>
        <end position="307"/>
    </location>
</feature>
<evidence type="ECO:0000256" key="7">
    <source>
        <dbReference type="ARBA" id="ARBA00023163"/>
    </source>
</evidence>
<dbReference type="InterPro" id="IPR011773">
    <property type="entry name" value="DNA-dir_RpoA"/>
</dbReference>
<dbReference type="SMART" id="SM00662">
    <property type="entry name" value="RPOLD"/>
    <property type="match status" value="1"/>
</dbReference>
<comment type="caution">
    <text evidence="13">The sequence shown here is derived from an EMBL/GenBank/DDBJ whole genome shotgun (WGS) entry which is preliminary data.</text>
</comment>
<evidence type="ECO:0000256" key="10">
    <source>
        <dbReference type="ARBA" id="ARBA00048552"/>
    </source>
</evidence>
<evidence type="ECO:0000256" key="2">
    <source>
        <dbReference type="ARBA" id="ARBA00012418"/>
    </source>
</evidence>
<evidence type="ECO:0000256" key="1">
    <source>
        <dbReference type="ARBA" id="ARBA00007123"/>
    </source>
</evidence>
<comment type="function">
    <text evidence="11">DNA-dependent RNA polymerase catalyzes the transcription of DNA into RNA using the four ribonucleoside triphosphates as substrates.</text>
</comment>
<dbReference type="Gene3D" id="2.170.120.12">
    <property type="entry name" value="DNA-directed RNA polymerase, insert domain"/>
    <property type="match status" value="1"/>
</dbReference>
<dbReference type="InterPro" id="IPR011262">
    <property type="entry name" value="DNA-dir_RNA_pol_insert"/>
</dbReference>
<sequence length="307" mass="33915">MINPNFQIKKEQQTKDFGRFVIEPLQQGYGHTLGNALRRVLLSSLPGAAITQVKVAGAKHKFSTLEGLEEDLIELILNIKQIRLAYKGEKPIKLELEKSGPGQVKAGDIKTPAQVEIINKDLVLANLANRQSKLKMQLVVETGFGYLPAEERETDKLGVILVDALFSPVRRVNYWLESARVGRKTNWDKLILEITTNGAVKPSESLKQAAKILIDFFNQIVAPKKVSEKAPKKEGIFSEAMKLTVEEIELPTRIVNALRKGGYGTINDLTAAQQADLAKVKNLGEKSIKIIQAALVKKGFGLKGVKK</sequence>
<keyword evidence="4 11" id="KW-0240">DNA-directed RNA polymerase</keyword>
<dbReference type="Pfam" id="PF01000">
    <property type="entry name" value="RNA_pol_A_bac"/>
    <property type="match status" value="1"/>
</dbReference>
<evidence type="ECO:0000256" key="3">
    <source>
        <dbReference type="ARBA" id="ARBA00015972"/>
    </source>
</evidence>
<evidence type="ECO:0000256" key="8">
    <source>
        <dbReference type="ARBA" id="ARBA00032524"/>
    </source>
</evidence>
<dbReference type="HAMAP" id="MF_00059">
    <property type="entry name" value="RNApol_bact_RpoA"/>
    <property type="match status" value="1"/>
</dbReference>
<keyword evidence="7 11" id="KW-0804">Transcription</keyword>
<feature type="domain" description="DNA-directed RNA polymerase RpoA/D/Rpb3-type" evidence="12">
    <location>
        <begin position="17"/>
        <end position="223"/>
    </location>
</feature>
<dbReference type="CDD" id="cd06928">
    <property type="entry name" value="RNAP_alpha_NTD"/>
    <property type="match status" value="1"/>
</dbReference>
<dbReference type="SUPFAM" id="SSF47789">
    <property type="entry name" value="C-terminal domain of RNA polymerase alpha subunit"/>
    <property type="match status" value="1"/>
</dbReference>
<evidence type="ECO:0000313" key="14">
    <source>
        <dbReference type="Proteomes" id="UP000229500"/>
    </source>
</evidence>
<evidence type="ECO:0000256" key="6">
    <source>
        <dbReference type="ARBA" id="ARBA00022695"/>
    </source>
</evidence>
<dbReference type="InterPro" id="IPR011260">
    <property type="entry name" value="RNAP_asu_C"/>
</dbReference>
<dbReference type="InterPro" id="IPR036643">
    <property type="entry name" value="RNApol_insert_sf"/>
</dbReference>
<comment type="subunit">
    <text evidence="11">Homodimer. The RNAP catalytic core consists of 2 alpha, 1 beta, 1 beta' and 1 omega subunit. When a sigma factor is associated with the core the holoenzyme is formed, which can initiate transcription.</text>
</comment>
<evidence type="ECO:0000256" key="11">
    <source>
        <dbReference type="HAMAP-Rule" id="MF_00059"/>
    </source>
</evidence>
<dbReference type="GO" id="GO:0046983">
    <property type="term" value="F:protein dimerization activity"/>
    <property type="evidence" value="ECO:0007669"/>
    <property type="project" value="InterPro"/>
</dbReference>
<accession>A0A2M8L5M5</accession>
<dbReference type="Pfam" id="PF03118">
    <property type="entry name" value="RNA_pol_A_CTD"/>
    <property type="match status" value="1"/>
</dbReference>
<comment type="similarity">
    <text evidence="1 11">Belongs to the RNA polymerase alpha chain family.</text>
</comment>
<dbReference type="GO" id="GO:0000428">
    <property type="term" value="C:DNA-directed RNA polymerase complex"/>
    <property type="evidence" value="ECO:0007669"/>
    <property type="project" value="UniProtKB-KW"/>
</dbReference>
<organism evidence="13 14">
    <name type="scientific">Candidatus Shapirobacteria bacterium CG10_big_fil_rev_8_21_14_0_10_38_14</name>
    <dbReference type="NCBI Taxonomy" id="1974483"/>
    <lineage>
        <taxon>Bacteria</taxon>
        <taxon>Candidatus Shapironibacteriota</taxon>
    </lineage>
</organism>
<comment type="domain">
    <text evidence="11">The N-terminal domain is essential for RNAP assembly and basal transcription, whereas the C-terminal domain is involved in interaction with transcriptional regulators and with upstream promoter elements.</text>
</comment>
<dbReference type="AlphaFoldDB" id="A0A2M8L5M5"/>
<gene>
    <name evidence="11" type="primary">rpoA</name>
    <name evidence="13" type="ORF">COU96_01240</name>
</gene>
<keyword evidence="6 11" id="KW-0548">Nucleotidyltransferase</keyword>
<dbReference type="EC" id="2.7.7.6" evidence="2 11"/>
<dbReference type="InterPro" id="IPR036603">
    <property type="entry name" value="RBP11-like"/>
</dbReference>
<dbReference type="Proteomes" id="UP000229500">
    <property type="component" value="Unassembled WGS sequence"/>
</dbReference>
<name>A0A2M8L5M5_9BACT</name>
<comment type="catalytic activity">
    <reaction evidence="10 11">
        <text>RNA(n) + a ribonucleoside 5'-triphosphate = RNA(n+1) + diphosphate</text>
        <dbReference type="Rhea" id="RHEA:21248"/>
        <dbReference type="Rhea" id="RHEA-COMP:14527"/>
        <dbReference type="Rhea" id="RHEA-COMP:17342"/>
        <dbReference type="ChEBI" id="CHEBI:33019"/>
        <dbReference type="ChEBI" id="CHEBI:61557"/>
        <dbReference type="ChEBI" id="CHEBI:140395"/>
        <dbReference type="EC" id="2.7.7.6"/>
    </reaction>
</comment>
<dbReference type="EMBL" id="PFEL01000053">
    <property type="protein sequence ID" value="PJE69133.1"/>
    <property type="molecule type" value="Genomic_DNA"/>
</dbReference>
<evidence type="ECO:0000256" key="4">
    <source>
        <dbReference type="ARBA" id="ARBA00022478"/>
    </source>
</evidence>
<keyword evidence="5 11" id="KW-0808">Transferase</keyword>
<dbReference type="Gene3D" id="1.10.150.20">
    <property type="entry name" value="5' to 3' exonuclease, C-terminal subdomain"/>
    <property type="match status" value="1"/>
</dbReference>
<dbReference type="NCBIfam" id="NF003513">
    <property type="entry name" value="PRK05182.1-2"/>
    <property type="match status" value="1"/>
</dbReference>
<dbReference type="InterPro" id="IPR011263">
    <property type="entry name" value="DNA-dir_RNA_pol_RpoA/D/Rpb3"/>
</dbReference>
<dbReference type="FunFam" id="2.170.120.12:FF:000001">
    <property type="entry name" value="DNA-directed RNA polymerase subunit alpha"/>
    <property type="match status" value="1"/>
</dbReference>
<reference evidence="14" key="1">
    <citation type="submission" date="2017-09" db="EMBL/GenBank/DDBJ databases">
        <title>Depth-based differentiation of microbial function through sediment-hosted aquifers and enrichment of novel symbionts in the deep terrestrial subsurface.</title>
        <authorList>
            <person name="Probst A.J."/>
            <person name="Ladd B."/>
            <person name="Jarett J.K."/>
            <person name="Geller-Mcgrath D.E."/>
            <person name="Sieber C.M.K."/>
            <person name="Emerson J.B."/>
            <person name="Anantharaman K."/>
            <person name="Thomas B.C."/>
            <person name="Malmstrom R."/>
            <person name="Stieglmeier M."/>
            <person name="Klingl A."/>
            <person name="Woyke T."/>
            <person name="Ryan C.M."/>
            <person name="Banfield J.F."/>
        </authorList>
    </citation>
    <scope>NUCLEOTIDE SEQUENCE [LARGE SCALE GENOMIC DNA]</scope>
</reference>
<dbReference type="GO" id="GO:0006351">
    <property type="term" value="P:DNA-templated transcription"/>
    <property type="evidence" value="ECO:0007669"/>
    <property type="project" value="UniProtKB-UniRule"/>
</dbReference>
<dbReference type="GO" id="GO:0003677">
    <property type="term" value="F:DNA binding"/>
    <property type="evidence" value="ECO:0007669"/>
    <property type="project" value="UniProtKB-UniRule"/>
</dbReference>
<dbReference type="NCBIfam" id="NF003519">
    <property type="entry name" value="PRK05182.2-5"/>
    <property type="match status" value="1"/>
</dbReference>
<dbReference type="SUPFAM" id="SSF56553">
    <property type="entry name" value="Insert subdomain of RNA polymerase alpha subunit"/>
    <property type="match status" value="1"/>
</dbReference>
<dbReference type="Pfam" id="PF01193">
    <property type="entry name" value="RNA_pol_L"/>
    <property type="match status" value="1"/>
</dbReference>
<evidence type="ECO:0000259" key="12">
    <source>
        <dbReference type="SMART" id="SM00662"/>
    </source>
</evidence>
<protein>
    <recommendedName>
        <fullName evidence="3 11">DNA-directed RNA polymerase subunit alpha</fullName>
        <shortName evidence="11">RNAP subunit alpha</shortName>
        <ecNumber evidence="2 11">2.7.7.6</ecNumber>
    </recommendedName>
    <alternativeName>
        <fullName evidence="9 11">RNA polymerase subunit alpha</fullName>
    </alternativeName>
    <alternativeName>
        <fullName evidence="8 11">Transcriptase subunit alpha</fullName>
    </alternativeName>
</protein>
<dbReference type="GO" id="GO:0005737">
    <property type="term" value="C:cytoplasm"/>
    <property type="evidence" value="ECO:0007669"/>
    <property type="project" value="UniProtKB-ARBA"/>
</dbReference>